<keyword evidence="1" id="KW-0812">Transmembrane</keyword>
<keyword evidence="1" id="KW-0472">Membrane</keyword>
<keyword evidence="1" id="KW-1133">Transmembrane helix</keyword>
<gene>
    <name evidence="2" type="ORF">B5C34_12610</name>
</gene>
<dbReference type="RefSeq" id="WP_088712916.1">
    <property type="nucleotide sequence ID" value="NZ_NFZT01000001.1"/>
</dbReference>
<feature type="transmembrane region" description="Helical" evidence="1">
    <location>
        <begin position="24"/>
        <end position="44"/>
    </location>
</feature>
<feature type="transmembrane region" description="Helical" evidence="1">
    <location>
        <begin position="124"/>
        <end position="147"/>
    </location>
</feature>
<reference evidence="3" key="1">
    <citation type="submission" date="2017-05" db="EMBL/GenBank/DDBJ databases">
        <authorList>
            <person name="Lin X."/>
        </authorList>
    </citation>
    <scope>NUCLEOTIDE SEQUENCE [LARGE SCALE GENOMIC DNA]</scope>
    <source>
        <strain evidence="3">JLT2012</strain>
    </source>
</reference>
<feature type="transmembrane region" description="Helical" evidence="1">
    <location>
        <begin position="56"/>
        <end position="79"/>
    </location>
</feature>
<dbReference type="Pfam" id="PF06532">
    <property type="entry name" value="NrsF"/>
    <property type="match status" value="1"/>
</dbReference>
<comment type="caution">
    <text evidence="2">The sequence shown here is derived from an EMBL/GenBank/DDBJ whole genome shotgun (WGS) entry which is preliminary data.</text>
</comment>
<evidence type="ECO:0000313" key="3">
    <source>
        <dbReference type="Proteomes" id="UP000198462"/>
    </source>
</evidence>
<feature type="transmembrane region" description="Helical" evidence="1">
    <location>
        <begin position="183"/>
        <end position="205"/>
    </location>
</feature>
<dbReference type="OrthoDB" id="7390889at2"/>
<evidence type="ECO:0000313" key="2">
    <source>
        <dbReference type="EMBL" id="OWV34216.1"/>
    </source>
</evidence>
<feature type="transmembrane region" description="Helical" evidence="1">
    <location>
        <begin position="91"/>
        <end position="109"/>
    </location>
</feature>
<feature type="transmembrane region" description="Helical" evidence="1">
    <location>
        <begin position="159"/>
        <end position="177"/>
    </location>
</feature>
<proteinExistence type="predicted"/>
<evidence type="ECO:0008006" key="4">
    <source>
        <dbReference type="Google" id="ProtNLM"/>
    </source>
</evidence>
<dbReference type="Proteomes" id="UP000198462">
    <property type="component" value="Unassembled WGS sequence"/>
</dbReference>
<evidence type="ECO:0000256" key="1">
    <source>
        <dbReference type="SAM" id="Phobius"/>
    </source>
</evidence>
<keyword evidence="3" id="KW-1185">Reference proteome</keyword>
<sequence>MRDDLIDRLVAEADPVRPATGARFVRLFGLAALISLVIVAVIGIRADLRPALTGGLLAAKLLLTGTLACPAIWLLWLSGRPGARVRRGSRLLIPLALAMLTAPLLVAFVRGPGSALEDMARFDWASACLPLIALATLPLWIASLAWLRVSAPTNPARSAWIAGLASASMGAFLFALHCPFDSLAYVATWYFAAIFALAGLSRLVIPPLIRW</sequence>
<dbReference type="InterPro" id="IPR009495">
    <property type="entry name" value="NrsF"/>
</dbReference>
<dbReference type="AlphaFoldDB" id="A0A219B7X3"/>
<name>A0A219B7X3_9SPHN</name>
<accession>A0A219B7X3</accession>
<organism evidence="2 3">
    <name type="scientific">Pacificimonas flava</name>
    <dbReference type="NCBI Taxonomy" id="1234595"/>
    <lineage>
        <taxon>Bacteria</taxon>
        <taxon>Pseudomonadati</taxon>
        <taxon>Pseudomonadota</taxon>
        <taxon>Alphaproteobacteria</taxon>
        <taxon>Sphingomonadales</taxon>
        <taxon>Sphingosinicellaceae</taxon>
        <taxon>Pacificimonas</taxon>
    </lineage>
</organism>
<dbReference type="EMBL" id="NFZT01000001">
    <property type="protein sequence ID" value="OWV34216.1"/>
    <property type="molecule type" value="Genomic_DNA"/>
</dbReference>
<protein>
    <recommendedName>
        <fullName evidence="4">Extracytoplasmic function alternative sigma factor</fullName>
    </recommendedName>
</protein>